<name>A0A1M5NM72_9FLAO</name>
<evidence type="ECO:0000256" key="1">
    <source>
        <dbReference type="SAM" id="SignalP"/>
    </source>
</evidence>
<dbReference type="eggNOG" id="ENOG50331AQ">
    <property type="taxonomic scope" value="Bacteria"/>
</dbReference>
<gene>
    <name evidence="2" type="ORF">SAMN05421866_1499</name>
</gene>
<accession>A0A1M5NM72</accession>
<sequence>MVKKLYFQFLIILPLCLLSCIGADEILDNIHQNNAEENYTSPYMGKWVGTYSGDAISGTLILNVSKSGSIEVTRVENGNTGEVYYTGLQGSNGALNPSPSPKGFILYGSLHTKSGTWNFQHWSGSWSVSKQ</sequence>
<keyword evidence="3" id="KW-1185">Reference proteome</keyword>
<dbReference type="Proteomes" id="UP000184047">
    <property type="component" value="Unassembled WGS sequence"/>
</dbReference>
<protein>
    <recommendedName>
        <fullName evidence="4">Lipoprotein</fullName>
    </recommendedName>
</protein>
<keyword evidence="1" id="KW-0732">Signal</keyword>
<proteinExistence type="predicted"/>
<reference evidence="3" key="1">
    <citation type="submission" date="2016-11" db="EMBL/GenBank/DDBJ databases">
        <authorList>
            <person name="Varghese N."/>
            <person name="Submissions S."/>
        </authorList>
    </citation>
    <scope>NUCLEOTIDE SEQUENCE [LARGE SCALE GENOMIC DNA]</scope>
    <source>
        <strain evidence="3">DSM 19055</strain>
    </source>
</reference>
<organism evidence="2 3">
    <name type="scientific">Chryseobacterium oranimense</name>
    <dbReference type="NCBI Taxonomy" id="421058"/>
    <lineage>
        <taxon>Bacteria</taxon>
        <taxon>Pseudomonadati</taxon>
        <taxon>Bacteroidota</taxon>
        <taxon>Flavobacteriia</taxon>
        <taxon>Flavobacteriales</taxon>
        <taxon>Weeksellaceae</taxon>
        <taxon>Chryseobacterium group</taxon>
        <taxon>Chryseobacterium</taxon>
    </lineage>
</organism>
<evidence type="ECO:0008006" key="4">
    <source>
        <dbReference type="Google" id="ProtNLM"/>
    </source>
</evidence>
<feature type="chain" id="PRO_5012002465" description="Lipoprotein" evidence="1">
    <location>
        <begin position="24"/>
        <end position="131"/>
    </location>
</feature>
<evidence type="ECO:0000313" key="2">
    <source>
        <dbReference type="EMBL" id="SHG90567.1"/>
    </source>
</evidence>
<feature type="signal peptide" evidence="1">
    <location>
        <begin position="1"/>
        <end position="23"/>
    </location>
</feature>
<dbReference type="AlphaFoldDB" id="A0A1M5NM72"/>
<dbReference type="EMBL" id="FQWT01000002">
    <property type="protein sequence ID" value="SHG90567.1"/>
    <property type="molecule type" value="Genomic_DNA"/>
</dbReference>
<evidence type="ECO:0000313" key="3">
    <source>
        <dbReference type="Proteomes" id="UP000184047"/>
    </source>
</evidence>
<dbReference type="OrthoDB" id="1270789at2"/>